<evidence type="ECO:0000313" key="2">
    <source>
        <dbReference type="EMBL" id="KAE9035190.1"/>
    </source>
</evidence>
<name>A0A6A3MQE7_9STRA</name>
<feature type="region of interest" description="Disordered" evidence="1">
    <location>
        <begin position="76"/>
        <end position="96"/>
    </location>
</feature>
<evidence type="ECO:0000313" key="3">
    <source>
        <dbReference type="Proteomes" id="UP000435112"/>
    </source>
</evidence>
<evidence type="ECO:0000256" key="1">
    <source>
        <dbReference type="SAM" id="MobiDB-lite"/>
    </source>
</evidence>
<dbReference type="AlphaFoldDB" id="A0A6A3MQE7"/>
<feature type="region of interest" description="Disordered" evidence="1">
    <location>
        <begin position="1"/>
        <end position="57"/>
    </location>
</feature>
<comment type="caution">
    <text evidence="2">The sequence shown here is derived from an EMBL/GenBank/DDBJ whole genome shotgun (WGS) entry which is preliminary data.</text>
</comment>
<accession>A0A6A3MQE7</accession>
<gene>
    <name evidence="2" type="ORF">PR002_g7715</name>
</gene>
<proteinExistence type="predicted"/>
<dbReference type="EMBL" id="QXFU01000375">
    <property type="protein sequence ID" value="KAE9035190.1"/>
    <property type="molecule type" value="Genomic_DNA"/>
</dbReference>
<reference evidence="2 3" key="1">
    <citation type="submission" date="2018-09" db="EMBL/GenBank/DDBJ databases">
        <title>Genomic investigation of the strawberry pathogen Phytophthora fragariae indicates pathogenicity is determined by transcriptional variation in three key races.</title>
        <authorList>
            <person name="Adams T.M."/>
            <person name="Armitage A.D."/>
            <person name="Sobczyk M.K."/>
            <person name="Bates H.J."/>
            <person name="Dunwell J.M."/>
            <person name="Nellist C.F."/>
            <person name="Harrison R.J."/>
        </authorList>
    </citation>
    <scope>NUCLEOTIDE SEQUENCE [LARGE SCALE GENOMIC DNA]</scope>
    <source>
        <strain evidence="2 3">SCRP324</strain>
    </source>
</reference>
<dbReference type="Proteomes" id="UP000435112">
    <property type="component" value="Unassembled WGS sequence"/>
</dbReference>
<feature type="compositionally biased region" description="Basic and acidic residues" evidence="1">
    <location>
        <begin position="11"/>
        <end position="20"/>
    </location>
</feature>
<sequence>MSGPQGCCQRSRRDDADGRLDGAASRLPVADLRPRAKTPTQSARSRGHLGRAANSCRTDESAVKATWAELHKLLDDRDERGGGCSPESTEDRATGRAPEAYVLVVGYSAADRERRGRRIGRPAAPEFAASCTSGQAPLAYVLVTR</sequence>
<organism evidence="2 3">
    <name type="scientific">Phytophthora rubi</name>
    <dbReference type="NCBI Taxonomy" id="129364"/>
    <lineage>
        <taxon>Eukaryota</taxon>
        <taxon>Sar</taxon>
        <taxon>Stramenopiles</taxon>
        <taxon>Oomycota</taxon>
        <taxon>Peronosporomycetes</taxon>
        <taxon>Peronosporales</taxon>
        <taxon>Peronosporaceae</taxon>
        <taxon>Phytophthora</taxon>
    </lineage>
</organism>
<protein>
    <submittedName>
        <fullName evidence="2">Uncharacterized protein</fullName>
    </submittedName>
</protein>